<name>A0ACB8D7W9_DERSI</name>
<dbReference type="EMBL" id="CM023472">
    <property type="protein sequence ID" value="KAH7960550.1"/>
    <property type="molecule type" value="Genomic_DNA"/>
</dbReference>
<evidence type="ECO:0000313" key="2">
    <source>
        <dbReference type="Proteomes" id="UP000821865"/>
    </source>
</evidence>
<protein>
    <submittedName>
        <fullName evidence="1">Uncharacterized protein</fullName>
    </submittedName>
</protein>
<accession>A0ACB8D7W9</accession>
<gene>
    <name evidence="1" type="ORF">HPB49_021073</name>
</gene>
<evidence type="ECO:0000313" key="1">
    <source>
        <dbReference type="EMBL" id="KAH7960550.1"/>
    </source>
</evidence>
<dbReference type="Proteomes" id="UP000821865">
    <property type="component" value="Chromosome 3"/>
</dbReference>
<reference evidence="1" key="1">
    <citation type="submission" date="2020-05" db="EMBL/GenBank/DDBJ databases">
        <title>Large-scale comparative analyses of tick genomes elucidate their genetic diversity and vector capacities.</title>
        <authorList>
            <person name="Jia N."/>
            <person name="Wang J."/>
            <person name="Shi W."/>
            <person name="Du L."/>
            <person name="Sun Y."/>
            <person name="Zhan W."/>
            <person name="Jiang J."/>
            <person name="Wang Q."/>
            <person name="Zhang B."/>
            <person name="Ji P."/>
            <person name="Sakyi L.B."/>
            <person name="Cui X."/>
            <person name="Yuan T."/>
            <person name="Jiang B."/>
            <person name="Yang W."/>
            <person name="Lam T.T.-Y."/>
            <person name="Chang Q."/>
            <person name="Ding S."/>
            <person name="Wang X."/>
            <person name="Zhu J."/>
            <person name="Ruan X."/>
            <person name="Zhao L."/>
            <person name="Wei J."/>
            <person name="Que T."/>
            <person name="Du C."/>
            <person name="Cheng J."/>
            <person name="Dai P."/>
            <person name="Han X."/>
            <person name="Huang E."/>
            <person name="Gao Y."/>
            <person name="Liu J."/>
            <person name="Shao H."/>
            <person name="Ye R."/>
            <person name="Li L."/>
            <person name="Wei W."/>
            <person name="Wang X."/>
            <person name="Wang C."/>
            <person name="Yang T."/>
            <person name="Huo Q."/>
            <person name="Li W."/>
            <person name="Guo W."/>
            <person name="Chen H."/>
            <person name="Zhou L."/>
            <person name="Ni X."/>
            <person name="Tian J."/>
            <person name="Zhou Y."/>
            <person name="Sheng Y."/>
            <person name="Liu T."/>
            <person name="Pan Y."/>
            <person name="Xia L."/>
            <person name="Li J."/>
            <person name="Zhao F."/>
            <person name="Cao W."/>
        </authorList>
    </citation>
    <scope>NUCLEOTIDE SEQUENCE</scope>
    <source>
        <strain evidence="1">Dsil-2018</strain>
    </source>
</reference>
<keyword evidence="2" id="KW-1185">Reference proteome</keyword>
<proteinExistence type="predicted"/>
<organism evidence="1 2">
    <name type="scientific">Dermacentor silvarum</name>
    <name type="common">Tick</name>
    <dbReference type="NCBI Taxonomy" id="543639"/>
    <lineage>
        <taxon>Eukaryota</taxon>
        <taxon>Metazoa</taxon>
        <taxon>Ecdysozoa</taxon>
        <taxon>Arthropoda</taxon>
        <taxon>Chelicerata</taxon>
        <taxon>Arachnida</taxon>
        <taxon>Acari</taxon>
        <taxon>Parasitiformes</taxon>
        <taxon>Ixodida</taxon>
        <taxon>Ixodoidea</taxon>
        <taxon>Ixodidae</taxon>
        <taxon>Rhipicephalinae</taxon>
        <taxon>Dermacentor</taxon>
    </lineage>
</organism>
<comment type="caution">
    <text evidence="1">The sequence shown here is derived from an EMBL/GenBank/DDBJ whole genome shotgun (WGS) entry which is preliminary data.</text>
</comment>
<sequence>MDKPPTVGDKQKKLLQKQRDEHQKREAEEKEKLRKFRDQVEDKINKFIQDPEKQKYKFAPMAKVHRTIIHDVADIAGLAAFSFGEEEVDRYVMIFKKEFAPSDDELAAYRKGEEWDPEKAKAAARQRELAAAALAEQAKQSSQESAPQTDYHEKYEKLLGRESGKDAAKITTPNKHWFATKPVPVPTSKADAKDFTKDGTVAVVPFEMKTADDEFLQEGKKYGLQLSTLDVCHHKVLLGLTSSCSKLNEEDLGKLSVRLLNCQSAVEGRPTFPCTDEMPLRQCTQGMDQHTWNTYHLISNRARAVCYSTRQQQFYAKTEMTVNKLVWTTDQQVKAMGQLEQEQQKVSALTSQTLETMSSGQKALMQQQEKLKSSQQSVQNFVTENLKELMLEKALIAAGQRELAQMTNTIRKKLDAASTMMLSNEQQRQVNHQELLKDLSAVQNYAKFLQERLGDQLSAIYCCVLHCCYLLVAMFLAAFLQFPMPSRVFLLFIVPVNAVASIRETCGLDFGPLTVLLAIFLAGSSRHCRRVSATASRSSTPLLEERQTTPPVSDVEEDSSSANVSRWLLENAEAGTMPDVVPATSTPVASPVDHLLQTSRKASFMSPVCLMQPLSWFVFH</sequence>